<protein>
    <recommendedName>
        <fullName evidence="2">Phytase-like domain-containing protein</fullName>
    </recommendedName>
</protein>
<evidence type="ECO:0000313" key="3">
    <source>
        <dbReference type="EMBL" id="EPE26327.1"/>
    </source>
</evidence>
<dbReference type="OMA" id="DYRPRLN"/>
<dbReference type="Proteomes" id="UP000016922">
    <property type="component" value="Unassembled WGS sequence"/>
</dbReference>
<gene>
    <name evidence="3" type="ORF">GLAREA_02239</name>
</gene>
<accession>S3CIM2</accession>
<dbReference type="AlphaFoldDB" id="S3CIM2"/>
<dbReference type="PANTHER" id="PTHR37957:SF1">
    <property type="entry name" value="PHYTASE-LIKE DOMAIN-CONTAINING PROTEIN"/>
    <property type="match status" value="1"/>
</dbReference>
<feature type="signal peptide" evidence="1">
    <location>
        <begin position="1"/>
        <end position="19"/>
    </location>
</feature>
<organism evidence="3 4">
    <name type="scientific">Glarea lozoyensis (strain ATCC 20868 / MF5171)</name>
    <dbReference type="NCBI Taxonomy" id="1116229"/>
    <lineage>
        <taxon>Eukaryota</taxon>
        <taxon>Fungi</taxon>
        <taxon>Dikarya</taxon>
        <taxon>Ascomycota</taxon>
        <taxon>Pezizomycotina</taxon>
        <taxon>Leotiomycetes</taxon>
        <taxon>Helotiales</taxon>
        <taxon>Helotiaceae</taxon>
        <taxon>Glarea</taxon>
    </lineage>
</organism>
<dbReference type="RefSeq" id="XP_008087646.1">
    <property type="nucleotide sequence ID" value="XM_008089455.1"/>
</dbReference>
<evidence type="ECO:0000313" key="4">
    <source>
        <dbReference type="Proteomes" id="UP000016922"/>
    </source>
</evidence>
<dbReference type="EMBL" id="KE145371">
    <property type="protein sequence ID" value="EPE26327.1"/>
    <property type="molecule type" value="Genomic_DNA"/>
</dbReference>
<reference evidence="3 4" key="1">
    <citation type="journal article" date="2013" name="BMC Genomics">
        <title>Genomics-driven discovery of the pneumocandin biosynthetic gene cluster in the fungus Glarea lozoyensis.</title>
        <authorList>
            <person name="Chen L."/>
            <person name="Yue Q."/>
            <person name="Zhang X."/>
            <person name="Xiang M."/>
            <person name="Wang C."/>
            <person name="Li S."/>
            <person name="Che Y."/>
            <person name="Ortiz-Lopez F.J."/>
            <person name="Bills G.F."/>
            <person name="Liu X."/>
            <person name="An Z."/>
        </authorList>
    </citation>
    <scope>NUCLEOTIDE SEQUENCE [LARGE SCALE GENOMIC DNA]</scope>
    <source>
        <strain evidence="4">ATCC 20868 / MF5171</strain>
    </source>
</reference>
<dbReference type="eggNOG" id="ENOG502QPYR">
    <property type="taxonomic scope" value="Eukaryota"/>
</dbReference>
<feature type="domain" description="Phytase-like" evidence="2">
    <location>
        <begin position="78"/>
        <end position="357"/>
    </location>
</feature>
<dbReference type="HOGENOM" id="CLU_026803_0_0_1"/>
<sequence length="500" mass="53554">MFFFKAAAAVTLLAGITSAQVAKTLCGGKNYTYDSLAGYGLVPSNARDKFGDTLGGWGSAIALDRAQWKKLPDGSYTGILYALPDRGWNTQGTLNYQSRIHKFTIAFKPAPDATVTKPAGNNLVFTYVDSLLLFAPDGVTPTTGLDADVSGHLSYPGFPDLPAATIVGDGWGGPGPGGKRPSVDGEGLALGANGSFWISDEYGPYAYHFDSNGKMLAAIRPNDAIIPMRNGTESFSADAADNPTGRSNNRGFEGMAITGDGRNLYLLLQTAANQEGGLKNPSRRYVRLVKYDISVPSKPRYAREFVVPLPFVDATNSKVAGQSELFNIQDGSFFVLSRDSNAGHGAASSESLYRHIDIINIDTATDIKGSTYDCATCSIASAKGVLKPGITPAEYCPFIDFNLNSQLNRFGLHNGGAQDANLLNEKWESIGMVPVDGLIGDDDEWFVFSVSDNDFITQDGAMHFGQLPYKDPSGYNLDSQALVFKVKLPVHSRPFPRGGS</sequence>
<feature type="chain" id="PRO_5004518649" description="Phytase-like domain-containing protein" evidence="1">
    <location>
        <begin position="20"/>
        <end position="500"/>
    </location>
</feature>
<name>S3CIM2_GLAL2</name>
<dbReference type="KEGG" id="glz:GLAREA_02239"/>
<dbReference type="InterPro" id="IPR027372">
    <property type="entry name" value="Phytase-like_dom"/>
</dbReference>
<evidence type="ECO:0000259" key="2">
    <source>
        <dbReference type="Pfam" id="PF13449"/>
    </source>
</evidence>
<dbReference type="Pfam" id="PF13449">
    <property type="entry name" value="Phytase-like"/>
    <property type="match status" value="1"/>
</dbReference>
<keyword evidence="4" id="KW-1185">Reference proteome</keyword>
<dbReference type="PANTHER" id="PTHR37957">
    <property type="entry name" value="BLR7070 PROTEIN"/>
    <property type="match status" value="1"/>
</dbReference>
<dbReference type="GeneID" id="19461297"/>
<evidence type="ECO:0000256" key="1">
    <source>
        <dbReference type="SAM" id="SignalP"/>
    </source>
</evidence>
<proteinExistence type="predicted"/>
<dbReference type="OrthoDB" id="425936at2759"/>
<keyword evidence="1" id="KW-0732">Signal</keyword>